<dbReference type="InterPro" id="IPR006626">
    <property type="entry name" value="PbH1"/>
</dbReference>
<name>D6LG34_9FUSO</name>
<dbReference type="NCBIfam" id="NF033175">
    <property type="entry name" value="fuso_auto_Nterm"/>
    <property type="match status" value="1"/>
</dbReference>
<dbReference type="SMART" id="SM00710">
    <property type="entry name" value="PbH1"/>
    <property type="match status" value="9"/>
</dbReference>
<accession>D6LG34</accession>
<dbReference type="Proteomes" id="UP000003964">
    <property type="component" value="Unassembled WGS sequence"/>
</dbReference>
<dbReference type="InterPro" id="IPR018247">
    <property type="entry name" value="EF_Hand_1_Ca_BS"/>
</dbReference>
<feature type="coiled-coil region" evidence="1">
    <location>
        <begin position="48"/>
        <end position="86"/>
    </location>
</feature>
<keyword evidence="1" id="KW-0175">Coiled coil</keyword>
<reference evidence="2 3" key="1">
    <citation type="submission" date="2010-03" db="EMBL/GenBank/DDBJ databases">
        <title>The Genome Sequence of Fusobacterium sp. 1_1_41FAA.</title>
        <authorList>
            <consortium name="The Broad Institute Genome Sequencing Platform"/>
            <person name="Ward D."/>
            <person name="Earl A."/>
            <person name="Feldgarden M."/>
            <person name="Gevers D."/>
            <person name="Young S.K."/>
            <person name="Zeng Q."/>
            <person name="Koehrsen M."/>
            <person name="Alvarado L."/>
            <person name="Berlin A."/>
            <person name="Borenstein D."/>
            <person name="Chapman S."/>
            <person name="Chen Z."/>
            <person name="Engels R."/>
            <person name="Freedman E."/>
            <person name="Gellesch M."/>
            <person name="Goldberg J."/>
            <person name="Griggs A."/>
            <person name="Gujja S."/>
            <person name="Heilman E."/>
            <person name="Heiman D."/>
            <person name="Hepburn T."/>
            <person name="Howarth C."/>
            <person name="Jen D."/>
            <person name="Larson L."/>
            <person name="Mehta T."/>
            <person name="Park D."/>
            <person name="Pearson M."/>
            <person name="Richards J."/>
            <person name="Roberts A."/>
            <person name="Saif S."/>
            <person name="Shea T."/>
            <person name="Shenoy N."/>
            <person name="Sisk P."/>
            <person name="Stolte C."/>
            <person name="Sykes S."/>
            <person name="Walk T."/>
            <person name="White J."/>
            <person name="Yandava C."/>
            <person name="Strauss J.C."/>
            <person name="Ambrose C.E."/>
            <person name="Allen-Vercoe E."/>
            <person name="Haas B."/>
            <person name="Henn M.R."/>
            <person name="Nusbaum C."/>
            <person name="Birren B."/>
        </authorList>
    </citation>
    <scope>NUCLEOTIDE SEQUENCE [LARGE SCALE GENOMIC DNA]</scope>
    <source>
        <strain evidence="2 3">1_1_41FAA</strain>
    </source>
</reference>
<dbReference type="EMBL" id="GG770381">
    <property type="protein sequence ID" value="EFG29119.2"/>
    <property type="molecule type" value="Genomic_DNA"/>
</dbReference>
<dbReference type="InterPro" id="IPR012332">
    <property type="entry name" value="Autotransporter_pectin_lyase_C"/>
</dbReference>
<evidence type="ECO:0000313" key="2">
    <source>
        <dbReference type="EMBL" id="EFG29119.2"/>
    </source>
</evidence>
<dbReference type="InterPro" id="IPR036709">
    <property type="entry name" value="Autotransporte_beta_dom_sf"/>
</dbReference>
<protein>
    <submittedName>
        <fullName evidence="2">Outer membrane protein</fullName>
    </submittedName>
</protein>
<dbReference type="Gene3D" id="2.160.20.20">
    <property type="match status" value="2"/>
</dbReference>
<proteinExistence type="predicted"/>
<dbReference type="SUPFAM" id="SSF103515">
    <property type="entry name" value="Autotransporter"/>
    <property type="match status" value="1"/>
</dbReference>
<evidence type="ECO:0000313" key="3">
    <source>
        <dbReference type="Proteomes" id="UP000003964"/>
    </source>
</evidence>
<evidence type="ECO:0000256" key="1">
    <source>
        <dbReference type="SAM" id="Coils"/>
    </source>
</evidence>
<sequence length="3645" mass="382953">MVGGKSMNKQELEKSLKRFLKRKLSYTLSLLISFLITGGFAVASELNKEDLLSRIKEDRVRLEQMLKENSKERANLQKNYLDVLKEADFYVKPNKGSLFSMQYFNKRVKHVDIEWQGSVREATDHDSDREKFNSLQKGNNQLSEAGRYTYRSSKLSSGWVNKNTNYGSNANAYDVESKLFILPVVKAPVVNTPSAPNVTFTPPTAQQELKIVTPAKINIQMGTITVTAPTVTAPTVTVPSTIATPTLATVTVNEPNVAINIGSINVAGPTGLTLPSLTPPTVNVTTSVLIPEGIKTPELSVNPPESPAAPSFEVFSRGRGGSWLGGAWGSDSNTSFHAYHEGFNNFDPQVTMDSGVPGQLKDFINEAPMFNLSGVIYGNNKATAEIVATSTVTKVDNHYKNIASTTATRNLWGNDAYTLRATPGATITFSPHSFPAVAANTYVSNTDTRPLRYQHTWIFQGSPALVKDMTITIGGARTAGTTIFAQTPTAKLDNVDINLKGYAQVANLESEVDHSLSLNSVNINMENKKNTLVSISSVTINAHGYNNQDHRNTTSGWGAYQGDRGTGASTGINLGTTNLTIKSQESALYYIRHTDTHRWWGSNNLYSASAAANAQKYEINPGKYRMYYPSPGNTTFKNEGTIQFIGDGNVGAWIANYAPNRQQIKQYSGTTLQNITGAVRPTLKLGALVKMQGDNNTAYYFASHPNMPNHNGVFEGDVKVNVEIGTSLGTAGTTQNIGDSIGNPNKSEKNVAVFVASGQRSEMTTKVLNGFNQYYPASLSSKITNIDLYNGRVGDLNGDGVVDTNDYRIWGINTSSAHPAYNNIGAYQLGENGNVYATVNDFDLSDFSVKFGKYSKNSIGVVAKNGTVINLGKNTTISDSADPGAEDNIMVYAEGVWFNPRLKWSNQPIDAGTYGEEAYRRGESVTGQQNISDFNTTVKLKQGITMGSIKSTALFAKDGAKIDGSGKDVTMNGYGSKAVIAYGTKNYSDIVDSNNANANEQPDTIVNVANIIAKTNGPAPDNINTNIAAVAISQEGALKGKGDVQVNVSGKVDVYGVGAYAKGDKATVTIGGTNSYILTGSNSGLVATSGGTINFGGGTIDHKIDKQVPFYSENASKLNFKGATTVNMYKGIAFYGAASDFTAATTGTSLYNGMSNVTVELKDNGVNLGVFKGANLTWKGNTDTTYVNGIKNIPHVYAINTGTYWYSSSLENGSLTVETDVDRDNISSGATRGDGFNDIQMERERVILQAGKTIKSLAGSGLILASNKNATSNTESGYTIKNGTVNISNGANPTTGAYVNFGHIVTEKTATDEGIIKVSKGVAAYGVNGSKIQNEGTVNVASSDASNPGVGIMLLAKTDGKTETYGIANNKAAANSKWMEIVNKGTIDITGTNAIGIYAKNNHTAAATRALSTIYNEAPIELGDQGKAIVVQTTNTEGATLTLKDSGRTTTSQDIKVGKEGIGVYAEYSDVKFDGNYGIVIEDDGIAVQAKGVGKIEKTGATDKLNVEYKGAAAKTAMALAYTGVLNTDTFTNDINLNLTNTGNAKTLVGIYASGLGTLTNNGDITVEYDGTYGILSKGVDIVNNGTIKVGKTTSTDSDALGIYVENAGLTTNGDKLKVQGHGGTNNKPIGIYVKENAATTNKVITINQGTDAMKVEGKKGLGLYLDGNSGDKLKLVNKSDIELTASTASADKRIGLVLKAARNTGNLTSGKIVVKKNNIGIYNENSMLTHQGTLEVKHSEDSTTNIGIHNKAAGNNFVFKVEQTPTNPGLVDVEGHAGTVGISVETDGANTGTVTLTDAEIKVKATNMAAGKIPLGIYAKGNKININSTSSGSTFTVSPNAVGIYLEGDNTSKVSGSHKYSLSSENTADRLGIGTYFKGGSYATTTTTEKIEIESTQTKSNSDGPIRPIGLFYGQGSTKNEANLEILSTSNEVIGMYGKNLTLTNTGKIDVGAKGIGAYFAGTNLTNKGEVNVTAAGAYGLYLNGGSSNTQAKITVSGKDAVGVLITGKNSTFENKAPNSIISKGDNSIAVYVEKDAEFKNSGKVTSEEVSSKSIGIFADKAKVTNVSNATIESKNVGIYAKTSSTVNNAGKITIVDGSGIVATDKTTVNLNASGLINSTATKANGVIATNKTTVNLSGTNISLTGNKSTGIYSDNKSTVNLTSGNVTIGQEGLGLYTNNGTVNLTSYTGTFSLGNKSVGIYSKASTVNGGTLKVAYNNTDMGVGIFYDGGTITNNTVVQHTGKNLVNVLSKGVTLTNTANQNIQENSIGVYAVGGEVTNSGTMTLTGDKSVAFYLDNGAKLKAIGTINGTVPSNYKVGVYAKNGKIEGTGTYNFAVDNGVAMYLDNNGVNDFKGTLNMSADSLSGKRAVGIYTTPSTTARNINTNINVTGKDSIGMLLSGNATTGSTVNYGGTLDISGASSNKYGIGAMVQQNSVFNLTSTGKVKIGGTNNIGFYVKQGGTLQVTGGTVENTKDGTFAYLENGNLDFKAGTVPNINYLNVSVSGASGLIKNSTSISVGTSGLQATDGAKILNTSVGTINGKVDNAKALVGIGAGTNITNQGTIKLTGKESVAMYLNDNAIGTSTGSVEVGKNSVAYFVKDNGLINVSGTTKIGKDSSVFYINKGRVNYTGKDIVLPDSTTGVTLIGTNPGVVAANFNGKSMTVGEKATGIYITGQATVDNNTIQNLQKINVGKLGNGIYINNNNPFTTNTTLEITGEEGIGIYSTKNGNLTYGGKIDSTVAKAKGIVHTGAGDTINNGVIKLTGDSSIGAYAKGGNLLENTNKIEIAKGTSSATAVGLYGLNQTTVKNSGSIKLLESSIGIYGENTAVINTGSILNSGKNNNGIYAKNSDVTNTGPITLGDSSNGIFATSTGVKTITNSGNITVGNTNSAGIFGAGKTGINNLGGNITVGKESVGLATKEGNITVASATNFNVGESSTYIYSQKGNVVNSANLTLSDYSVGAYTETGNVQNNATITVGKSLVGGSVNKVSVGMATEKGTITNNSTINVPDKYGVGMVATKGGTAINAVGATINANGELSYAMQATGSSNLINNGTINVRGKDARGMAATNNSKILNTGTITIDSSATKAQGIYVDFGSEVENSGTINLNSTTGVGILAGTGGVIKNNNTGTINLGPGVSPAQKSKREGASQLSAGAITIKGPKAYIDGVEIQNSGVINVNGPLDLGTIKLGSAAGHIGTINAESFNNGKFIVLPNATLGSNRDMYTIQYLGGIQNVPNNGSITAISHSATFVADIQKDTTSHNITRIVLVRVPYTKLLAGTAAENFGKGLDDLYKGLSQKGPKDPEQKIFDGLKMISDKNQLGATFDMELRGNTYANVQGRILNINENFSNSYENLKNSNLYARERFKTGAIITSGNAKDKNPAVEDYKSTTTGLIVMKEKDFVTYGRSADVSLAFTETNFKFDYGSKERVHSLQAGVGFENFLTENNWKYSTRGEFTINRHNMKRKIHLSNGTFENRGKYWSETVEWKNKLRYEIGSHNGLVTAGVFGTFNLGYGKFHNIKENGDGVELEIRDKDMYMVRPGVGVDVAINHYTKGGKVSLVGTATAEYEAGKVYNGVNQAKIKNSNAGYYDLEKPKEIREIFKVGAQVQYETNAGHKIGVGVTREAGSVNATKVGINAVYKF</sequence>
<organism evidence="2 3">
    <name type="scientific">Fusobacterium periodonticum 1_1_41FAA</name>
    <dbReference type="NCBI Taxonomy" id="469621"/>
    <lineage>
        <taxon>Bacteria</taxon>
        <taxon>Fusobacteriati</taxon>
        <taxon>Fusobacteriota</taxon>
        <taxon>Fusobacteriia</taxon>
        <taxon>Fusobacteriales</taxon>
        <taxon>Fusobacteriaceae</taxon>
        <taxon>Fusobacterium</taxon>
    </lineage>
</organism>
<dbReference type="InterPro" id="IPR053787">
    <property type="entry name" value="Autotransptr-assoc_N"/>
</dbReference>
<gene>
    <name evidence="2" type="ORF">HMPREF0400_00683</name>
</gene>
<dbReference type="PROSITE" id="PS00018">
    <property type="entry name" value="EF_HAND_1"/>
    <property type="match status" value="1"/>
</dbReference>